<sequence>MRASIPNHQWDTFFVALRSFVRYLRTVIPCLEDIASAEAYMNTLTEFFRTFEGSEGSMQSKSFEKLEKVRIAYKKTVKHIN</sequence>
<name>A0AAV9EF15_ACOCL</name>
<proteinExistence type="predicted"/>
<reference evidence="1" key="2">
    <citation type="submission" date="2023-06" db="EMBL/GenBank/DDBJ databases">
        <authorList>
            <person name="Ma L."/>
            <person name="Liu K.-W."/>
            <person name="Li Z."/>
            <person name="Hsiao Y.-Y."/>
            <person name="Qi Y."/>
            <person name="Fu T."/>
            <person name="Tang G."/>
            <person name="Zhang D."/>
            <person name="Sun W.-H."/>
            <person name="Liu D.-K."/>
            <person name="Li Y."/>
            <person name="Chen G.-Z."/>
            <person name="Liu X.-D."/>
            <person name="Liao X.-Y."/>
            <person name="Jiang Y.-T."/>
            <person name="Yu X."/>
            <person name="Hao Y."/>
            <person name="Huang J."/>
            <person name="Zhao X.-W."/>
            <person name="Ke S."/>
            <person name="Chen Y.-Y."/>
            <person name="Wu W.-L."/>
            <person name="Hsu J.-L."/>
            <person name="Lin Y.-F."/>
            <person name="Huang M.-D."/>
            <person name="Li C.-Y."/>
            <person name="Huang L."/>
            <person name="Wang Z.-W."/>
            <person name="Zhao X."/>
            <person name="Zhong W.-Y."/>
            <person name="Peng D.-H."/>
            <person name="Ahmad S."/>
            <person name="Lan S."/>
            <person name="Zhang J.-S."/>
            <person name="Tsai W.-C."/>
            <person name="Van De Peer Y."/>
            <person name="Liu Z.-J."/>
        </authorList>
    </citation>
    <scope>NUCLEOTIDE SEQUENCE</scope>
    <source>
        <strain evidence="1">CP</strain>
        <tissue evidence="1">Leaves</tissue>
    </source>
</reference>
<evidence type="ECO:0000313" key="1">
    <source>
        <dbReference type="EMBL" id="KAK1312086.1"/>
    </source>
</evidence>
<accession>A0AAV9EF15</accession>
<dbReference type="EMBL" id="JAUJYO010000007">
    <property type="protein sequence ID" value="KAK1312086.1"/>
    <property type="molecule type" value="Genomic_DNA"/>
</dbReference>
<dbReference type="AlphaFoldDB" id="A0AAV9EF15"/>
<keyword evidence="2" id="KW-1185">Reference proteome</keyword>
<dbReference type="Proteomes" id="UP001180020">
    <property type="component" value="Unassembled WGS sequence"/>
</dbReference>
<protein>
    <submittedName>
        <fullName evidence="1">Uncharacterized protein</fullName>
    </submittedName>
</protein>
<gene>
    <name evidence="1" type="ORF">QJS10_CPA07g00795</name>
</gene>
<comment type="caution">
    <text evidence="1">The sequence shown here is derived from an EMBL/GenBank/DDBJ whole genome shotgun (WGS) entry which is preliminary data.</text>
</comment>
<organism evidence="1 2">
    <name type="scientific">Acorus calamus</name>
    <name type="common">Sweet flag</name>
    <dbReference type="NCBI Taxonomy" id="4465"/>
    <lineage>
        <taxon>Eukaryota</taxon>
        <taxon>Viridiplantae</taxon>
        <taxon>Streptophyta</taxon>
        <taxon>Embryophyta</taxon>
        <taxon>Tracheophyta</taxon>
        <taxon>Spermatophyta</taxon>
        <taxon>Magnoliopsida</taxon>
        <taxon>Liliopsida</taxon>
        <taxon>Acoraceae</taxon>
        <taxon>Acorus</taxon>
    </lineage>
</organism>
<reference evidence="1" key="1">
    <citation type="journal article" date="2023" name="Nat. Commun.">
        <title>Diploid and tetraploid genomes of Acorus and the evolution of monocots.</title>
        <authorList>
            <person name="Ma L."/>
            <person name="Liu K.W."/>
            <person name="Li Z."/>
            <person name="Hsiao Y.Y."/>
            <person name="Qi Y."/>
            <person name="Fu T."/>
            <person name="Tang G.D."/>
            <person name="Zhang D."/>
            <person name="Sun W.H."/>
            <person name="Liu D.K."/>
            <person name="Li Y."/>
            <person name="Chen G.Z."/>
            <person name="Liu X.D."/>
            <person name="Liao X.Y."/>
            <person name="Jiang Y.T."/>
            <person name="Yu X."/>
            <person name="Hao Y."/>
            <person name="Huang J."/>
            <person name="Zhao X.W."/>
            <person name="Ke S."/>
            <person name="Chen Y.Y."/>
            <person name="Wu W.L."/>
            <person name="Hsu J.L."/>
            <person name="Lin Y.F."/>
            <person name="Huang M.D."/>
            <person name="Li C.Y."/>
            <person name="Huang L."/>
            <person name="Wang Z.W."/>
            <person name="Zhao X."/>
            <person name="Zhong W.Y."/>
            <person name="Peng D.H."/>
            <person name="Ahmad S."/>
            <person name="Lan S."/>
            <person name="Zhang J.S."/>
            <person name="Tsai W.C."/>
            <person name="Van de Peer Y."/>
            <person name="Liu Z.J."/>
        </authorList>
    </citation>
    <scope>NUCLEOTIDE SEQUENCE</scope>
    <source>
        <strain evidence="1">CP</strain>
    </source>
</reference>
<evidence type="ECO:0000313" key="2">
    <source>
        <dbReference type="Proteomes" id="UP001180020"/>
    </source>
</evidence>